<organism evidence="7 8">
    <name type="scientific">Peronospora destructor</name>
    <dbReference type="NCBI Taxonomy" id="86335"/>
    <lineage>
        <taxon>Eukaryota</taxon>
        <taxon>Sar</taxon>
        <taxon>Stramenopiles</taxon>
        <taxon>Oomycota</taxon>
        <taxon>Peronosporomycetes</taxon>
        <taxon>Peronosporales</taxon>
        <taxon>Peronosporaceae</taxon>
        <taxon>Peronospora</taxon>
    </lineage>
</organism>
<dbReference type="Pfam" id="PF05158">
    <property type="entry name" value="RNA_pol_Rpc34"/>
    <property type="match status" value="2"/>
</dbReference>
<evidence type="ECO:0000313" key="8">
    <source>
        <dbReference type="Proteomes" id="UP001162029"/>
    </source>
</evidence>
<dbReference type="GO" id="GO:0005737">
    <property type="term" value="C:cytoplasm"/>
    <property type="evidence" value="ECO:0007669"/>
    <property type="project" value="UniProtKB-ARBA"/>
</dbReference>
<dbReference type="PANTHER" id="PTHR12780">
    <property type="entry name" value="RNA POLYMERASE III DNA DIRECTED , 39KD SUBUNIT-RELATED"/>
    <property type="match status" value="1"/>
</dbReference>
<evidence type="ECO:0000256" key="5">
    <source>
        <dbReference type="ARBA" id="ARBA00023242"/>
    </source>
</evidence>
<protein>
    <recommendedName>
        <fullName evidence="6">DNA-directed RNA polymerase III subunit RPC6</fullName>
        <shortName evidence="6">RNA polymerase III subunit C6</shortName>
    </recommendedName>
</protein>
<evidence type="ECO:0000256" key="6">
    <source>
        <dbReference type="PIRNR" id="PIRNR028763"/>
    </source>
</evidence>
<accession>A0AAV0VA63</accession>
<evidence type="ECO:0000256" key="4">
    <source>
        <dbReference type="ARBA" id="ARBA00023163"/>
    </source>
</evidence>
<dbReference type="FunFam" id="1.10.10.10:FF:000116">
    <property type="entry name" value="DNA-directed RNA polymerase III subunit RPC6"/>
    <property type="match status" value="1"/>
</dbReference>
<keyword evidence="5 6" id="KW-0539">Nucleus</keyword>
<dbReference type="Proteomes" id="UP001162029">
    <property type="component" value="Unassembled WGS sequence"/>
</dbReference>
<proteinExistence type="inferred from homology"/>
<comment type="function">
    <text evidence="6">DNA-dependent RNA polymerase catalyzes the transcription of DNA into RNA using the four ribonucleoside triphosphates as substrates. Specific peripheric component of RNA polymerase III which synthesizes small RNAs, such as 5S rRNA and tRNAs.</text>
</comment>
<gene>
    <name evidence="7" type="ORF">PDE001_LOCUS11091</name>
</gene>
<dbReference type="PIRSF" id="PIRSF028763">
    <property type="entry name" value="RNA_pol_Rpc34"/>
    <property type="match status" value="1"/>
</dbReference>
<evidence type="ECO:0000313" key="7">
    <source>
        <dbReference type="EMBL" id="CAI5746071.1"/>
    </source>
</evidence>
<dbReference type="InterPro" id="IPR036388">
    <property type="entry name" value="WH-like_DNA-bd_sf"/>
</dbReference>
<comment type="caution">
    <text evidence="7">The sequence shown here is derived from an EMBL/GenBank/DDBJ whole genome shotgun (WGS) entry which is preliminary data.</text>
</comment>
<dbReference type="GO" id="GO:0005654">
    <property type="term" value="C:nucleoplasm"/>
    <property type="evidence" value="ECO:0007669"/>
    <property type="project" value="UniProtKB-ARBA"/>
</dbReference>
<evidence type="ECO:0000256" key="1">
    <source>
        <dbReference type="ARBA" id="ARBA00004123"/>
    </source>
</evidence>
<keyword evidence="8" id="KW-1185">Reference proteome</keyword>
<dbReference type="InterPro" id="IPR036390">
    <property type="entry name" value="WH_DNA-bd_sf"/>
</dbReference>
<dbReference type="EMBL" id="CANTFM010002352">
    <property type="protein sequence ID" value="CAI5746071.1"/>
    <property type="molecule type" value="Genomic_DNA"/>
</dbReference>
<comment type="subcellular location">
    <subcellularLocation>
        <location evidence="1 6">Nucleus</location>
    </subcellularLocation>
</comment>
<keyword evidence="3 6" id="KW-0240">DNA-directed RNA polymerase</keyword>
<dbReference type="AlphaFoldDB" id="A0AAV0VA63"/>
<dbReference type="Gene3D" id="1.10.10.10">
    <property type="entry name" value="Winged helix-like DNA-binding domain superfamily/Winged helix DNA-binding domain"/>
    <property type="match status" value="1"/>
</dbReference>
<name>A0AAV0VA63_9STRA</name>
<keyword evidence="4 6" id="KW-0804">Transcription</keyword>
<comment type="similarity">
    <text evidence="2 6">Belongs to the eukaryotic RPC34/RPC39 RNA polymerase subunit family.</text>
</comment>
<dbReference type="SUPFAM" id="SSF46785">
    <property type="entry name" value="Winged helix' DNA-binding domain"/>
    <property type="match status" value="1"/>
</dbReference>
<dbReference type="GO" id="GO:0006383">
    <property type="term" value="P:transcription by RNA polymerase III"/>
    <property type="evidence" value="ECO:0007669"/>
    <property type="project" value="UniProtKB-UniRule"/>
</dbReference>
<dbReference type="InterPro" id="IPR016049">
    <property type="entry name" value="RNA_pol_Rpc34-like"/>
</dbReference>
<reference evidence="7" key="1">
    <citation type="submission" date="2022-12" db="EMBL/GenBank/DDBJ databases">
        <authorList>
            <person name="Webb A."/>
        </authorList>
    </citation>
    <scope>NUCLEOTIDE SEQUENCE</scope>
    <source>
        <strain evidence="7">Pd1</strain>
    </source>
</reference>
<sequence length="302" mass="33953">MATLSTSRGDAPSVMTRFLGLLRNFRESVTDTEVREYFQAKGTGAGDYEQLPDVINALLGEGKIKIFKKGNVLSYGIVDAEEAERIRGLTLEQRLVLQEIERAGNKGIWTRDIKSHTNIPQQIVTKTLRLLETRRLVKSVKSISSKNKKLYMLFDLVPSTEITGGPWYNEQEFDHVFIDTLSTFVYEVIKASGMSTLNAITDKVHASGISKVALGPEEISSIIQTLMYDGRVEEVRSVRLTSGQPSHEIKYKVSQHITTFNYLSETPCGVCPVFDQCQEGNIISPRSCLYMTKWLGLKELDF</sequence>
<dbReference type="GO" id="GO:0005666">
    <property type="term" value="C:RNA polymerase III complex"/>
    <property type="evidence" value="ECO:0007669"/>
    <property type="project" value="UniProtKB-UniRule"/>
</dbReference>
<evidence type="ECO:0000256" key="2">
    <source>
        <dbReference type="ARBA" id="ARBA00011038"/>
    </source>
</evidence>
<dbReference type="InterPro" id="IPR007832">
    <property type="entry name" value="RNA_pol_Rpc34"/>
</dbReference>
<evidence type="ECO:0000256" key="3">
    <source>
        <dbReference type="ARBA" id="ARBA00022478"/>
    </source>
</evidence>